<dbReference type="Ensembl" id="ENSOMYT00000097210.2">
    <property type="protein sequence ID" value="ENSOMYP00000089268.1"/>
    <property type="gene ID" value="ENSOMYG00000040534.2"/>
</dbReference>
<evidence type="ECO:0000256" key="1">
    <source>
        <dbReference type="ARBA" id="ARBA00004496"/>
    </source>
</evidence>
<feature type="compositionally biased region" description="Low complexity" evidence="8">
    <location>
        <begin position="755"/>
        <end position="773"/>
    </location>
</feature>
<accession>A0A8C7WEM6</accession>
<dbReference type="PROSITE" id="PS50119">
    <property type="entry name" value="ZF_BBOX"/>
    <property type="match status" value="1"/>
</dbReference>
<feature type="domain" description="MATH" evidence="12">
    <location>
        <begin position="284"/>
        <end position="411"/>
    </location>
</feature>
<evidence type="ECO:0000256" key="2">
    <source>
        <dbReference type="ARBA" id="ARBA00022490"/>
    </source>
</evidence>
<dbReference type="InterPro" id="IPR003649">
    <property type="entry name" value="Bbox_C"/>
</dbReference>
<feature type="region of interest" description="Disordered" evidence="8">
    <location>
        <begin position="694"/>
        <end position="779"/>
    </location>
</feature>
<dbReference type="PROSITE" id="PS50144">
    <property type="entry name" value="MATH"/>
    <property type="match status" value="1"/>
</dbReference>
<keyword evidence="4 6" id="KW-0863">Zinc-finger</keyword>
<dbReference type="GO" id="GO:0005778">
    <property type="term" value="C:peroxisomal membrane"/>
    <property type="evidence" value="ECO:0007669"/>
    <property type="project" value="TreeGrafter"/>
</dbReference>
<keyword evidence="7" id="KW-0175">Coiled coil</keyword>
<reference evidence="13" key="1">
    <citation type="submission" date="2020-07" db="EMBL/GenBank/DDBJ databases">
        <title>A long reads based de novo assembly of the rainbow trout Arlee double haploid line genome.</title>
        <authorList>
            <person name="Gao G."/>
            <person name="Palti Y."/>
        </authorList>
    </citation>
    <scope>NUCLEOTIDE SEQUENCE [LARGE SCALE GENOMIC DNA]</scope>
</reference>
<feature type="compositionally biased region" description="Low complexity" evidence="8">
    <location>
        <begin position="455"/>
        <end position="467"/>
    </location>
</feature>
<dbReference type="GeneTree" id="ENSGT00410000025800"/>
<name>A0A8C7WEM6_ONCMY</name>
<dbReference type="PANTHER" id="PTHR36754:SF2">
    <property type="entry name" value="E3 UBIQUITIN-PROTEIN LIGASE TRIM37"/>
    <property type="match status" value="1"/>
</dbReference>
<keyword evidence="2" id="KW-0963">Cytoplasm</keyword>
<evidence type="ECO:0000256" key="3">
    <source>
        <dbReference type="ARBA" id="ARBA00022723"/>
    </source>
</evidence>
<dbReference type="InterPro" id="IPR000315">
    <property type="entry name" value="Znf_B-box"/>
</dbReference>
<feature type="domain" description="RING-type" evidence="10">
    <location>
        <begin position="23"/>
        <end position="63"/>
    </location>
</feature>
<dbReference type="GO" id="GO:0006513">
    <property type="term" value="P:protein monoubiquitination"/>
    <property type="evidence" value="ECO:0007669"/>
    <property type="project" value="TreeGrafter"/>
</dbReference>
<dbReference type="InterPro" id="IPR002083">
    <property type="entry name" value="MATH/TRAF_dom"/>
</dbReference>
<dbReference type="Pfam" id="PF22486">
    <property type="entry name" value="MATH_2"/>
    <property type="match status" value="1"/>
</dbReference>
<dbReference type="GO" id="GO:0016235">
    <property type="term" value="C:aggresome"/>
    <property type="evidence" value="ECO:0007669"/>
    <property type="project" value="TreeGrafter"/>
</dbReference>
<evidence type="ECO:0000256" key="9">
    <source>
        <dbReference type="SAM" id="SignalP"/>
    </source>
</evidence>
<organism evidence="13 14">
    <name type="scientific">Oncorhynchus mykiss</name>
    <name type="common">Rainbow trout</name>
    <name type="synonym">Salmo gairdneri</name>
    <dbReference type="NCBI Taxonomy" id="8022"/>
    <lineage>
        <taxon>Eukaryota</taxon>
        <taxon>Metazoa</taxon>
        <taxon>Chordata</taxon>
        <taxon>Craniata</taxon>
        <taxon>Vertebrata</taxon>
        <taxon>Euteleostomi</taxon>
        <taxon>Actinopterygii</taxon>
        <taxon>Neopterygii</taxon>
        <taxon>Teleostei</taxon>
        <taxon>Protacanthopterygii</taxon>
        <taxon>Salmoniformes</taxon>
        <taxon>Salmonidae</taxon>
        <taxon>Salmoninae</taxon>
        <taxon>Oncorhynchus</taxon>
    </lineage>
</organism>
<evidence type="ECO:0000256" key="4">
    <source>
        <dbReference type="ARBA" id="ARBA00022771"/>
    </source>
</evidence>
<feature type="compositionally biased region" description="Acidic residues" evidence="8">
    <location>
        <begin position="549"/>
        <end position="560"/>
    </location>
</feature>
<keyword evidence="3" id="KW-0479">Metal-binding</keyword>
<evidence type="ECO:0000256" key="8">
    <source>
        <dbReference type="SAM" id="MobiDB-lite"/>
    </source>
</evidence>
<feature type="coiled-coil region" evidence="7">
    <location>
        <begin position="141"/>
        <end position="175"/>
    </location>
</feature>
<keyword evidence="5" id="KW-0862">Zinc</keyword>
<dbReference type="SMART" id="SM00061">
    <property type="entry name" value="MATH"/>
    <property type="match status" value="1"/>
</dbReference>
<dbReference type="GO" id="GO:0035098">
    <property type="term" value="C:ESC/E(Z) complex"/>
    <property type="evidence" value="ECO:0007669"/>
    <property type="project" value="TreeGrafter"/>
</dbReference>
<reference evidence="13" key="3">
    <citation type="submission" date="2025-09" db="UniProtKB">
        <authorList>
            <consortium name="Ensembl"/>
        </authorList>
    </citation>
    <scope>IDENTIFICATION</scope>
</reference>
<dbReference type="PROSITE" id="PS50089">
    <property type="entry name" value="ZF_RING_2"/>
    <property type="match status" value="1"/>
</dbReference>
<dbReference type="InterPro" id="IPR008974">
    <property type="entry name" value="TRAF-like"/>
</dbReference>
<feature type="domain" description="B box-type" evidence="11">
    <location>
        <begin position="98"/>
        <end position="140"/>
    </location>
</feature>
<feature type="chain" id="PRO_5034095966" evidence="9">
    <location>
        <begin position="19"/>
        <end position="810"/>
    </location>
</feature>
<dbReference type="CDD" id="cd03773">
    <property type="entry name" value="MATH_TRIM37"/>
    <property type="match status" value="1"/>
</dbReference>
<feature type="compositionally biased region" description="Low complexity" evidence="8">
    <location>
        <begin position="598"/>
        <end position="607"/>
    </location>
</feature>
<evidence type="ECO:0000313" key="14">
    <source>
        <dbReference type="Proteomes" id="UP000694395"/>
    </source>
</evidence>
<dbReference type="GO" id="GO:0051865">
    <property type="term" value="P:protein autoubiquitination"/>
    <property type="evidence" value="ECO:0007669"/>
    <property type="project" value="TreeGrafter"/>
</dbReference>
<sequence>MCYFIVLMSSLLFYNSIAEVFRCFICMEKLRDARLCPHCSKLCCFSCIRRWLTEQRAQCPHCRAPLQLRELVNCRWVEEVTQQLDTLQLCNLSKHEENDKDKCENHHEKLSVFCWTCKKCICHQCALWGGMHGGHTFKPLAEIYEQHVTKVNEEVAKLRRRLMELISLVQEVERNVEAVRGAKDERVREIRNAVEMMIARLDNQLKNKLLTLMGQKTSLTQETELLESLLQEVEHQLRSCSKSELISKSPEILLMFQQVHRKPMQSFVTTPVPPDFTSELVPAYDSSTFVLANFSTLRQRADPVYSPPLQISGLCWRLKVYPDGNGVVRGNYLSVFLELSAGLPETSKYEYRVEMVHQASSDPTKNIIREFASDFEVGECWGYNRFFRLDLLASEGYLNMQTDTLVLRYQVRSPTFFQKCRDQYWYISQLESAQSSYIQQINNLKERLAIELICRQQSRSSSPPNRRLGPSTSERDSRSGKGPVAEDSCQTTDTKKEEEEEEEEKTHHDDSNELSDGDLEVDCLTGDEEVNPLDGSSTSGSSTATSNTEENDIDEETMSGENDVEFSRNLDMEEGELPAAVAGAAGSSNPGARSLRHSGGLSSAGSNNSLLEIDPVILIQLLDLKERSSVESLWGLQPRPPASLLHSPVHSRKERGERRPQTVRRGAPDSGVLIRLKAQMAEVRSKMTDVKCQLEARGETKAGPSGGATGVEQGPSYHSELRPSRKPIELDLMGKGPGVSRHCRSGERALKPRSTHSSPPYLGSSSSSENKPCSSKHDQEQLYGSDLYALEVLSCISTATMARPRTKTMG</sequence>
<reference evidence="13" key="2">
    <citation type="submission" date="2025-08" db="UniProtKB">
        <authorList>
            <consortium name="Ensembl"/>
        </authorList>
    </citation>
    <scope>IDENTIFICATION</scope>
</reference>
<dbReference type="Gene3D" id="2.60.210.10">
    <property type="entry name" value="Apoptosis, Tumor Necrosis Factor Receptor Associated Protein 2, Chain A"/>
    <property type="match status" value="1"/>
</dbReference>
<dbReference type="CDD" id="cd19779">
    <property type="entry name" value="Bbox2_TRIM37_C-VIII"/>
    <property type="match status" value="1"/>
</dbReference>
<feature type="region of interest" description="Disordered" evidence="8">
    <location>
        <begin position="638"/>
        <end position="671"/>
    </location>
</feature>
<feature type="compositionally biased region" description="Acidic residues" evidence="8">
    <location>
        <begin position="512"/>
        <end position="531"/>
    </location>
</feature>
<gene>
    <name evidence="13" type="primary">LOC110537545</name>
</gene>
<evidence type="ECO:0000259" key="12">
    <source>
        <dbReference type="PROSITE" id="PS50144"/>
    </source>
</evidence>
<dbReference type="Gene3D" id="3.30.160.60">
    <property type="entry name" value="Classic Zinc Finger"/>
    <property type="match status" value="1"/>
</dbReference>
<evidence type="ECO:0000259" key="11">
    <source>
        <dbReference type="PROSITE" id="PS50119"/>
    </source>
</evidence>
<dbReference type="InterPro" id="IPR001841">
    <property type="entry name" value="Znf_RING"/>
</dbReference>
<dbReference type="SUPFAM" id="SSF57845">
    <property type="entry name" value="B-box zinc-binding domain"/>
    <property type="match status" value="1"/>
</dbReference>
<comment type="subcellular location">
    <subcellularLocation>
        <location evidence="1">Cytoplasm</location>
    </subcellularLocation>
</comment>
<proteinExistence type="predicted"/>
<dbReference type="FunFam" id="3.30.160.60:FF:000332">
    <property type="entry name" value="E3 ubiquitin-protein ligase TRIM37 isoform X1"/>
    <property type="match status" value="1"/>
</dbReference>
<feature type="compositionally biased region" description="Basic and acidic residues" evidence="8">
    <location>
        <begin position="719"/>
        <end position="729"/>
    </location>
</feature>
<dbReference type="Pfam" id="PF00643">
    <property type="entry name" value="zf-B_box"/>
    <property type="match status" value="1"/>
</dbReference>
<dbReference type="SMART" id="SM00502">
    <property type="entry name" value="BBC"/>
    <property type="match status" value="1"/>
</dbReference>
<dbReference type="GO" id="GO:0070842">
    <property type="term" value="P:aggresome assembly"/>
    <property type="evidence" value="ECO:0007669"/>
    <property type="project" value="TreeGrafter"/>
</dbReference>
<evidence type="ECO:0000313" key="13">
    <source>
        <dbReference type="Ensembl" id="ENSOMYP00000089268.1"/>
    </source>
</evidence>
<evidence type="ECO:0000259" key="10">
    <source>
        <dbReference type="PROSITE" id="PS50089"/>
    </source>
</evidence>
<dbReference type="InterPro" id="IPR037299">
    <property type="entry name" value="TRIM37_MATH"/>
</dbReference>
<feature type="compositionally biased region" description="Low complexity" evidence="8">
    <location>
        <begin position="535"/>
        <end position="548"/>
    </location>
</feature>
<feature type="region of interest" description="Disordered" evidence="8">
    <location>
        <begin position="581"/>
        <end position="607"/>
    </location>
</feature>
<keyword evidence="9" id="KW-0732">Signal</keyword>
<dbReference type="SMART" id="SM00336">
    <property type="entry name" value="BBOX"/>
    <property type="match status" value="1"/>
</dbReference>
<dbReference type="GO" id="GO:0005164">
    <property type="term" value="F:tumor necrosis factor receptor binding"/>
    <property type="evidence" value="ECO:0007669"/>
    <property type="project" value="TreeGrafter"/>
</dbReference>
<dbReference type="Gene3D" id="3.30.40.10">
    <property type="entry name" value="Zinc/RING finger domain, C3HC4 (zinc finger)"/>
    <property type="match status" value="1"/>
</dbReference>
<keyword evidence="14" id="KW-1185">Reference proteome</keyword>
<dbReference type="InterPro" id="IPR013083">
    <property type="entry name" value="Znf_RING/FYVE/PHD"/>
</dbReference>
<protein>
    <submittedName>
        <fullName evidence="13">Tripartite motif containing 37</fullName>
    </submittedName>
</protein>
<dbReference type="AlphaFoldDB" id="A0A8C7WEM6"/>
<dbReference type="CDD" id="cd16619">
    <property type="entry name" value="mRING-HC-C4C4_TRIM37_C-VIII"/>
    <property type="match status" value="1"/>
</dbReference>
<dbReference type="GO" id="GO:0008270">
    <property type="term" value="F:zinc ion binding"/>
    <property type="evidence" value="ECO:0007669"/>
    <property type="project" value="UniProtKB-KW"/>
</dbReference>
<evidence type="ECO:0000256" key="7">
    <source>
        <dbReference type="SAM" id="Coils"/>
    </source>
</evidence>
<feature type="region of interest" description="Disordered" evidence="8">
    <location>
        <begin position="455"/>
        <end position="560"/>
    </location>
</feature>
<dbReference type="Proteomes" id="UP000694395">
    <property type="component" value="Chromosome 12"/>
</dbReference>
<dbReference type="GO" id="GO:0061630">
    <property type="term" value="F:ubiquitin protein ligase activity"/>
    <property type="evidence" value="ECO:0007669"/>
    <property type="project" value="TreeGrafter"/>
</dbReference>
<evidence type="ECO:0000256" key="6">
    <source>
        <dbReference type="PROSITE-ProRule" id="PRU00024"/>
    </source>
</evidence>
<dbReference type="GO" id="GO:0031625">
    <property type="term" value="F:ubiquitin protein ligase binding"/>
    <property type="evidence" value="ECO:0007669"/>
    <property type="project" value="TreeGrafter"/>
</dbReference>
<dbReference type="SUPFAM" id="SSF49599">
    <property type="entry name" value="TRAF domain-like"/>
    <property type="match status" value="1"/>
</dbReference>
<dbReference type="PANTHER" id="PTHR36754">
    <property type="entry name" value="E3 UBIQUITIN-PROTEIN LIGASE TRIM37"/>
    <property type="match status" value="1"/>
</dbReference>
<feature type="signal peptide" evidence="9">
    <location>
        <begin position="1"/>
        <end position="18"/>
    </location>
</feature>
<evidence type="ECO:0000256" key="5">
    <source>
        <dbReference type="ARBA" id="ARBA00022833"/>
    </source>
</evidence>
<dbReference type="SUPFAM" id="SSF57850">
    <property type="entry name" value="RING/U-box"/>
    <property type="match status" value="1"/>
</dbReference>
<dbReference type="InterPro" id="IPR053003">
    <property type="entry name" value="TRIM_RBCC_E3_ubiq-ligases"/>
</dbReference>